<proteinExistence type="inferred from homology"/>
<dbReference type="GO" id="GO:0071897">
    <property type="term" value="P:DNA biosynthetic process"/>
    <property type="evidence" value="ECO:0007669"/>
    <property type="project" value="UniProtKB-ARBA"/>
</dbReference>
<feature type="compositionally biased region" description="Acidic residues" evidence="5">
    <location>
        <begin position="1183"/>
        <end position="1213"/>
    </location>
</feature>
<keyword evidence="8" id="KW-1185">Reference proteome</keyword>
<evidence type="ECO:0000256" key="3">
    <source>
        <dbReference type="ARBA" id="ARBA00022468"/>
    </source>
</evidence>
<evidence type="ECO:0000259" key="6">
    <source>
        <dbReference type="PROSITE" id="PS50878"/>
    </source>
</evidence>
<accession>A0A8S4G6I6</accession>
<dbReference type="Pfam" id="PF14655">
    <property type="entry name" value="RAB3GAP2_N"/>
    <property type="match status" value="2"/>
</dbReference>
<dbReference type="Pfam" id="PF00078">
    <property type="entry name" value="RVT_1"/>
    <property type="match status" value="1"/>
</dbReference>
<dbReference type="CDD" id="cd01650">
    <property type="entry name" value="RT_nLTR_like"/>
    <property type="match status" value="1"/>
</dbReference>
<dbReference type="GO" id="GO:0005096">
    <property type="term" value="F:GTPase activator activity"/>
    <property type="evidence" value="ECO:0007669"/>
    <property type="project" value="UniProtKB-KW"/>
</dbReference>
<dbReference type="PANTHER" id="PTHR12472">
    <property type="entry name" value="RAB3-GAP REGULATORY DOMAIN"/>
    <property type="match status" value="1"/>
</dbReference>
<keyword evidence="4" id="KW-0963">Cytoplasm</keyword>
<gene>
    <name evidence="7" type="ORF">PLXY2_LOCUS13527</name>
</gene>
<comment type="similarity">
    <text evidence="2">Belongs to the Rab3-GAP regulatory subunit family.</text>
</comment>
<dbReference type="InterPro" id="IPR043502">
    <property type="entry name" value="DNA/RNA_pol_sf"/>
</dbReference>
<organism evidence="7 8">
    <name type="scientific">Plutella xylostella</name>
    <name type="common">Diamondback moth</name>
    <name type="synonym">Plutella maculipennis</name>
    <dbReference type="NCBI Taxonomy" id="51655"/>
    <lineage>
        <taxon>Eukaryota</taxon>
        <taxon>Metazoa</taxon>
        <taxon>Ecdysozoa</taxon>
        <taxon>Arthropoda</taxon>
        <taxon>Hexapoda</taxon>
        <taxon>Insecta</taxon>
        <taxon>Pterygota</taxon>
        <taxon>Neoptera</taxon>
        <taxon>Endopterygota</taxon>
        <taxon>Lepidoptera</taxon>
        <taxon>Glossata</taxon>
        <taxon>Ditrysia</taxon>
        <taxon>Yponomeutoidea</taxon>
        <taxon>Plutellidae</taxon>
        <taxon>Plutella</taxon>
    </lineage>
</organism>
<reference evidence="7" key="1">
    <citation type="submission" date="2020-11" db="EMBL/GenBank/DDBJ databases">
        <authorList>
            <person name="Whiteford S."/>
        </authorList>
    </citation>
    <scope>NUCLEOTIDE SEQUENCE</scope>
</reference>
<keyword evidence="3" id="KW-0343">GTPase activation</keyword>
<evidence type="ECO:0000313" key="8">
    <source>
        <dbReference type="Proteomes" id="UP000653454"/>
    </source>
</evidence>
<dbReference type="InterPro" id="IPR000477">
    <property type="entry name" value="RT_dom"/>
</dbReference>
<evidence type="ECO:0000256" key="4">
    <source>
        <dbReference type="ARBA" id="ARBA00022490"/>
    </source>
</evidence>
<evidence type="ECO:0000313" key="7">
    <source>
        <dbReference type="EMBL" id="CAG9135271.1"/>
    </source>
</evidence>
<evidence type="ECO:0000256" key="5">
    <source>
        <dbReference type="SAM" id="MobiDB-lite"/>
    </source>
</evidence>
<dbReference type="Proteomes" id="UP000653454">
    <property type="component" value="Unassembled WGS sequence"/>
</dbReference>
<feature type="domain" description="Reverse transcriptase" evidence="6">
    <location>
        <begin position="424"/>
        <end position="690"/>
    </location>
</feature>
<dbReference type="InterPro" id="IPR032839">
    <property type="entry name" value="RAB3GAP_N"/>
</dbReference>
<sequence>MNGADWFCIIVGYQNGSVGFYTHTGHLLLSEMLDEKPVMTISCHTGTYGTLPDDIYILFPNCECIITGNSLFQTLRFAKAQLARVQAGLQTDYAVDGRNIQIRKWSFSDQDVINDAGVRSADVTTILDFFTYKGLQSYYYKIESNFDSTSDHTSVITTMSITVIERSKKPYLYNNKTDWPGFKEYLQDHVDLKLPLKSEDDIDCATEYITSLIQQTAWLSTPDYEGPDSRNMSNKNNLPLEAREMILEKRRLRRKWHNSRHPEDKKALNKAAAELKKFLAEAENDTLQRRLELLNATSNNEHSLWKTVKSSQKPQLIEYPLKRPDGMWAKTDEERAEAFGAFLKNVFTPNTDTADNAFEEEVKSFLQSDLQLSPPIKSCTPRELKGIIRELQLKKAPGYDLITAEVLQQLPTKVLIFLTTLFNSMLRIGYFPNQWKVSQITMILKAVKPPHQTSSYRPISLLPLLSKLFEKVISRRLNRWLEDNKIIPQHQFGFRMKHSTIEQVHRVCDHIRHTLESKEYCSGVFLDVQQAFDKVWHAGLLYKLKLWLPHNLFQLLKSYIEDRIFYVKINEGTSSFHEVKAGVPQGSVLGPSLYLIYTSDVPELVNILTATFADDTAILASDKDPVSASKTVQSHLDQVHNWMKRWKIKASAAKSNHITFTLRRDNCPPVKLGGEVLPHQTVVKYLGFHLDRKQIWKTHIQKKRDELNQKYRSLSWLLGRQSKLSVNNKLKIYKAVLKPVWTYGIQLWGSAKTYNIAIMQRFQNSVLKTIAHAPWFTKIDEVHEYLQMPTVKAEVENLSRAYRDRIADHPNKLATDLTSCIPIRRYRSIPPANTLILGAGGRPYVGFHYALEGGSAPPLQDVARAVANRIKSALPGWLGGGPEREPSNAEPRLRSEPLSMRSGLCDAQRVGIHIAVSPDRRLAAIADNTGRVALLDVNRGHLVRMFKGYRDAQCGFVQVFEESAKKPQLSTIKETRRAVFLIIYNPKKGLIDIRLMQTGARVTVFTATKNGKLLYNTSGLVGAEPSYTHKRLNLPQHQCVLIDPDGKLKTFNIPFFFALEGEHSARSKDLHLLRDLRECLKKSPNPDSEREEIINKARELKMLDLKKHFLEMLIRNYKVSPEIVMACVDIFWDSLADVKLDEQSENIKTYFRNLVLITLFYRRINNENTDDMQELVKKVLDEETPEEPECCSMEESDDVVETSEEASESEAEEAGSLRLLEDDGCVLERLLLLAQERDYRARQPARVSFADTATAHYKDFVTSFALDRRAAALALRPDASQDKLNNLAAYVYKAIFQLEDLSKLTEFVKESRMDPQELVRLLIVHVTTMSLEELSVGLAERLAGAVRGAARAGAGGGRVRYSEQAAWGGAARAALAAARCPLRALAAALACKAAARALEPAAAADWESLTTEAAQWGLLIGKLEDISILSIVLMLKRTFNGKTIPKLDGVDFDVNLKYVYSRGQGSVTELISKWLCSLGVPPAAVVANALMDRAVDPAASPDDADDRSAMFLEDHRQLVDDNPTIFKWVSLLRQQFPFSTSPDYIVANMSWEYALAWQRSTQDAGKLAAVLDCLTHISDQHLQLGLCSIIWTTYIKDVFESSCRLVNKVGKLPKERLCVQDVALSDDNMVKFLEVATTYLEQFLKWSSVTLDKEKHRVQYEKIWEDNNPSLVEVAQNTHRADADIVSLNYQVACTIYYMCHFKLKVTKPLNNLYDIDYHYIFEAIAGKGERRELNMKPSDKLKSPRMKYLNKLIRAALELVSCQDAGPSPRYDTMESLQWMDKVHDLAHLWHIDDDFVKRQQLVGTYHLGYDQLAEELVGQVKALDLALQPLLAITAQRLKRHLELAADPAEWLAAMPPHLVVHLNNYVSYRELDPSVPAHASPASTISVLQRVLEKLDNCPLNTQNIKLAALMVRGFQRWYERWDQRVEPALQNIYGACSQNILVTCRDTFCLSTPAVSVEMSPEEVVAVSAAC</sequence>
<comment type="caution">
    <text evidence="7">The sequence shown here is derived from an EMBL/GenBank/DDBJ whole genome shotgun (WGS) entry which is preliminary data.</text>
</comment>
<evidence type="ECO:0000256" key="1">
    <source>
        <dbReference type="ARBA" id="ARBA00004496"/>
    </source>
</evidence>
<dbReference type="SUPFAM" id="SSF56672">
    <property type="entry name" value="DNA/RNA polymerases"/>
    <property type="match status" value="1"/>
</dbReference>
<dbReference type="GO" id="GO:0005737">
    <property type="term" value="C:cytoplasm"/>
    <property type="evidence" value="ECO:0007669"/>
    <property type="project" value="UniProtKB-SubCell"/>
</dbReference>
<dbReference type="EMBL" id="CAJHNJ030000098">
    <property type="protein sequence ID" value="CAG9135271.1"/>
    <property type="molecule type" value="Genomic_DNA"/>
</dbReference>
<dbReference type="Pfam" id="PF14656">
    <property type="entry name" value="RAB3GAP2_C"/>
    <property type="match status" value="1"/>
</dbReference>
<dbReference type="PROSITE" id="PS50878">
    <property type="entry name" value="RT_POL"/>
    <property type="match status" value="1"/>
</dbReference>
<evidence type="ECO:0000256" key="2">
    <source>
        <dbReference type="ARBA" id="ARBA00008153"/>
    </source>
</evidence>
<comment type="subcellular location">
    <subcellularLocation>
        <location evidence="1">Cytoplasm</location>
    </subcellularLocation>
</comment>
<dbReference type="InterPro" id="IPR029257">
    <property type="entry name" value="RAB3GAP2_C"/>
</dbReference>
<dbReference type="InterPro" id="IPR026059">
    <property type="entry name" value="Rab3GAP2"/>
</dbReference>
<feature type="region of interest" description="Disordered" evidence="5">
    <location>
        <begin position="1183"/>
        <end position="1215"/>
    </location>
</feature>
<dbReference type="PANTHER" id="PTHR12472:SF0">
    <property type="entry name" value="RAB3 GTPASE-ACTIVATING PROTEIN NON-CATALYTIC SUBUNIT"/>
    <property type="match status" value="1"/>
</dbReference>
<name>A0A8S4G6I6_PLUXY</name>
<protein>
    <submittedName>
        <fullName evidence="7">(diamondback moth) hypothetical protein</fullName>
    </submittedName>
</protein>